<evidence type="ECO:0000256" key="2">
    <source>
        <dbReference type="ARBA" id="ARBA00009477"/>
    </source>
</evidence>
<evidence type="ECO:0000256" key="3">
    <source>
        <dbReference type="ARBA" id="ARBA00022448"/>
    </source>
</evidence>
<sequence length="440" mass="47869">MSMGMMIGKSQETRGGGSFGIRSRVIMSASLAGLLIIGCGGWAAQASLAGAAIAPGQIAVKRQVKEVQHRDGGIIAEIRVSNGDRVREGDVLVKLDETDTRVELSIIRSQLTELTGVYSRLQAERDGEAEVAFPEGFGSTDGTSGVIAGEMKLFLDNRAMRDSQKEQLSLQAEQLRDQIKGMEAQLASNQAEHTLLLDDITLMRKLLERKLTEGSRVRQMERELARIEGQRGEIEARVAQARGQISETELKIIAIDQELKATAQTQIRDIDARIAELREREIAAVDRLSRTELRAPASGLVYDLAVHTVGGVIGSGETILSLVPEDEEMMVEVRVSPTDIDQVTIGQPARLRLTAFNQRTTPEFEGQVTAMAAAATRDPASGRDFYLGTVEITSDLAPLGDKVLIPGMPVDVLLVTGERSALSYLVKPFTDQMAKAFREE</sequence>
<keyword evidence="10" id="KW-0175">Coiled coil</keyword>
<dbReference type="GO" id="GO:0015031">
    <property type="term" value="P:protein transport"/>
    <property type="evidence" value="ECO:0007669"/>
    <property type="project" value="InterPro"/>
</dbReference>
<keyword evidence="4 9" id="KW-1003">Cell membrane</keyword>
<evidence type="ECO:0000256" key="9">
    <source>
        <dbReference type="RuleBase" id="RU365093"/>
    </source>
</evidence>
<dbReference type="InterPro" id="IPR050739">
    <property type="entry name" value="MFP"/>
</dbReference>
<proteinExistence type="inferred from homology"/>
<dbReference type="EMBL" id="CP032509">
    <property type="protein sequence ID" value="AZN70988.1"/>
    <property type="molecule type" value="Genomic_DNA"/>
</dbReference>
<dbReference type="AlphaFoldDB" id="A0A3S9B224"/>
<feature type="domain" description="AprE-like long alpha-helical hairpin" evidence="11">
    <location>
        <begin position="101"/>
        <end position="287"/>
    </location>
</feature>
<evidence type="ECO:0000256" key="8">
    <source>
        <dbReference type="ARBA" id="ARBA00023136"/>
    </source>
</evidence>
<evidence type="ECO:0000256" key="1">
    <source>
        <dbReference type="ARBA" id="ARBA00004377"/>
    </source>
</evidence>
<evidence type="ECO:0000313" key="13">
    <source>
        <dbReference type="EMBL" id="AZN70988.1"/>
    </source>
</evidence>
<organism evidence="13 14">
    <name type="scientific">Georhizobium profundi</name>
    <dbReference type="NCBI Taxonomy" id="2341112"/>
    <lineage>
        <taxon>Bacteria</taxon>
        <taxon>Pseudomonadati</taxon>
        <taxon>Pseudomonadota</taxon>
        <taxon>Alphaproteobacteria</taxon>
        <taxon>Hyphomicrobiales</taxon>
        <taxon>Rhizobiaceae</taxon>
        <taxon>Georhizobium</taxon>
    </lineage>
</organism>
<keyword evidence="14" id="KW-1185">Reference proteome</keyword>
<dbReference type="InterPro" id="IPR058781">
    <property type="entry name" value="HH_AprE-like"/>
</dbReference>
<keyword evidence="7" id="KW-1133">Transmembrane helix</keyword>
<comment type="subcellular location">
    <subcellularLocation>
        <location evidence="1 9">Cell inner membrane</location>
        <topology evidence="1 9">Single-pass membrane protein</topology>
    </subcellularLocation>
</comment>
<evidence type="ECO:0000259" key="11">
    <source>
        <dbReference type="Pfam" id="PF25994"/>
    </source>
</evidence>
<keyword evidence="5 9" id="KW-0997">Cell inner membrane</keyword>
<keyword evidence="6" id="KW-0812">Transmembrane</keyword>
<name>A0A3S9B224_9HYPH</name>
<evidence type="ECO:0000256" key="6">
    <source>
        <dbReference type="ARBA" id="ARBA00022692"/>
    </source>
</evidence>
<feature type="coiled-coil region" evidence="10">
    <location>
        <begin position="165"/>
        <end position="192"/>
    </location>
</feature>
<evidence type="ECO:0000256" key="5">
    <source>
        <dbReference type="ARBA" id="ARBA00022519"/>
    </source>
</evidence>
<dbReference type="InterPro" id="IPR058982">
    <property type="entry name" value="Beta-barrel_AprE"/>
</dbReference>
<dbReference type="PANTHER" id="PTHR30386">
    <property type="entry name" value="MEMBRANE FUSION SUBUNIT OF EMRAB-TOLC MULTIDRUG EFFLUX PUMP"/>
    <property type="match status" value="1"/>
</dbReference>
<evidence type="ECO:0000313" key="14">
    <source>
        <dbReference type="Proteomes" id="UP000268192"/>
    </source>
</evidence>
<evidence type="ECO:0000256" key="7">
    <source>
        <dbReference type="ARBA" id="ARBA00022989"/>
    </source>
</evidence>
<dbReference type="Pfam" id="PF26002">
    <property type="entry name" value="Beta-barrel_AprE"/>
    <property type="match status" value="1"/>
</dbReference>
<dbReference type="SUPFAM" id="SSF111369">
    <property type="entry name" value="HlyD-like secretion proteins"/>
    <property type="match status" value="1"/>
</dbReference>
<gene>
    <name evidence="13" type="ORF">D5400_06585</name>
</gene>
<protein>
    <recommendedName>
        <fullName evidence="9">Membrane fusion protein (MFP) family protein</fullName>
    </recommendedName>
</protein>
<comment type="similarity">
    <text evidence="2 9">Belongs to the membrane fusion protein (MFP) (TC 8.A.1) family.</text>
</comment>
<dbReference type="KEGG" id="abaw:D5400_06585"/>
<feature type="domain" description="AprE-like beta-barrel" evidence="12">
    <location>
        <begin position="329"/>
        <end position="417"/>
    </location>
</feature>
<feature type="coiled-coil region" evidence="10">
    <location>
        <begin position="217"/>
        <end position="280"/>
    </location>
</feature>
<dbReference type="NCBIfam" id="TIGR01843">
    <property type="entry name" value="type_I_hlyD"/>
    <property type="match status" value="1"/>
</dbReference>
<dbReference type="GO" id="GO:0005886">
    <property type="term" value="C:plasma membrane"/>
    <property type="evidence" value="ECO:0007669"/>
    <property type="project" value="UniProtKB-SubCell"/>
</dbReference>
<dbReference type="PANTHER" id="PTHR30386:SF17">
    <property type="entry name" value="ALKALINE PROTEASE SECRETION PROTEIN APRE"/>
    <property type="match status" value="1"/>
</dbReference>
<dbReference type="Gene3D" id="2.40.30.170">
    <property type="match status" value="1"/>
</dbReference>
<dbReference type="InterPro" id="IPR010129">
    <property type="entry name" value="T1SS_HlyD"/>
</dbReference>
<dbReference type="Proteomes" id="UP000268192">
    <property type="component" value="Chromosome"/>
</dbReference>
<dbReference type="Gene3D" id="2.40.50.100">
    <property type="match status" value="1"/>
</dbReference>
<evidence type="ECO:0000256" key="10">
    <source>
        <dbReference type="SAM" id="Coils"/>
    </source>
</evidence>
<dbReference type="OrthoDB" id="9810980at2"/>
<evidence type="ECO:0000259" key="12">
    <source>
        <dbReference type="Pfam" id="PF26002"/>
    </source>
</evidence>
<accession>A0A3S9B224</accession>
<keyword evidence="8" id="KW-0472">Membrane</keyword>
<reference evidence="13 14" key="1">
    <citation type="submission" date="2018-09" db="EMBL/GenBank/DDBJ databases">
        <title>Marinorhizobium profundi gen. nov., sp. nov., isolated from a deep-sea sediment sample from the New Britain Trench and proposal of Marinorhizobiaceae fam. nov. in the order Rhizobiales of the class Alphaproteobacteria.</title>
        <authorList>
            <person name="Cao J."/>
        </authorList>
    </citation>
    <scope>NUCLEOTIDE SEQUENCE [LARGE SCALE GENOMIC DNA]</scope>
    <source>
        <strain evidence="13 14">WS11</strain>
    </source>
</reference>
<evidence type="ECO:0000256" key="4">
    <source>
        <dbReference type="ARBA" id="ARBA00022475"/>
    </source>
</evidence>
<dbReference type="PRINTS" id="PR01490">
    <property type="entry name" value="RTXTOXIND"/>
</dbReference>
<dbReference type="Pfam" id="PF25994">
    <property type="entry name" value="HH_AprE"/>
    <property type="match status" value="1"/>
</dbReference>
<keyword evidence="3 9" id="KW-0813">Transport</keyword>